<gene>
    <name evidence="4" type="ORF">SAMN04488050_107141</name>
</gene>
<evidence type="ECO:0000256" key="1">
    <source>
        <dbReference type="ARBA" id="ARBA00022679"/>
    </source>
</evidence>
<dbReference type="Proteomes" id="UP000199392">
    <property type="component" value="Unassembled WGS sequence"/>
</dbReference>
<keyword evidence="2" id="KW-0012">Acyltransferase</keyword>
<dbReference type="Pfam" id="PF00583">
    <property type="entry name" value="Acetyltransf_1"/>
    <property type="match status" value="1"/>
</dbReference>
<dbReference type="SUPFAM" id="SSF55729">
    <property type="entry name" value="Acyl-CoA N-acyltransferases (Nat)"/>
    <property type="match status" value="1"/>
</dbReference>
<dbReference type="InterPro" id="IPR050832">
    <property type="entry name" value="Bact_Acetyltransf"/>
</dbReference>
<dbReference type="Gene3D" id="3.40.630.30">
    <property type="match status" value="1"/>
</dbReference>
<keyword evidence="1 4" id="KW-0808">Transferase</keyword>
<evidence type="ECO:0000256" key="2">
    <source>
        <dbReference type="ARBA" id="ARBA00023315"/>
    </source>
</evidence>
<dbReference type="InterPro" id="IPR000182">
    <property type="entry name" value="GNAT_dom"/>
</dbReference>
<dbReference type="CDD" id="cd04301">
    <property type="entry name" value="NAT_SF"/>
    <property type="match status" value="1"/>
</dbReference>
<sequence>MTLIHRPAVPEDAPRLAEIRAKAMRPSLEALGRYDPERARRRFLDGFVASDTVVLLHRAEIAGFYVLRQRPGELYLDHLYLAEGARGLGLGRRVIGRLQQEARAAGLPIRLMALKGSPANAFYRACGFEPVGEEAFDILYRWQP</sequence>
<protein>
    <submittedName>
        <fullName evidence="4">Predicted acetyltransferase, GNAT superfamily</fullName>
    </submittedName>
</protein>
<evidence type="ECO:0000313" key="4">
    <source>
        <dbReference type="EMBL" id="SFS96273.1"/>
    </source>
</evidence>
<dbReference type="PANTHER" id="PTHR43877">
    <property type="entry name" value="AMINOALKYLPHOSPHONATE N-ACETYLTRANSFERASE-RELATED-RELATED"/>
    <property type="match status" value="1"/>
</dbReference>
<dbReference type="STRING" id="311180.SAMN04488050_107141"/>
<keyword evidence="5" id="KW-1185">Reference proteome</keyword>
<dbReference type="InterPro" id="IPR016181">
    <property type="entry name" value="Acyl_CoA_acyltransferase"/>
</dbReference>
<evidence type="ECO:0000313" key="5">
    <source>
        <dbReference type="Proteomes" id="UP000199392"/>
    </source>
</evidence>
<feature type="domain" description="N-acetyltransferase" evidence="3">
    <location>
        <begin position="3"/>
        <end position="144"/>
    </location>
</feature>
<dbReference type="RefSeq" id="WP_245696101.1">
    <property type="nucleotide sequence ID" value="NZ_FNCL01000007.1"/>
</dbReference>
<dbReference type="GO" id="GO:0016747">
    <property type="term" value="F:acyltransferase activity, transferring groups other than amino-acyl groups"/>
    <property type="evidence" value="ECO:0007669"/>
    <property type="project" value="InterPro"/>
</dbReference>
<evidence type="ECO:0000259" key="3">
    <source>
        <dbReference type="PROSITE" id="PS51186"/>
    </source>
</evidence>
<dbReference type="AlphaFoldDB" id="A0A1I6U490"/>
<organism evidence="4 5">
    <name type="scientific">Alloyangia pacifica</name>
    <dbReference type="NCBI Taxonomy" id="311180"/>
    <lineage>
        <taxon>Bacteria</taxon>
        <taxon>Pseudomonadati</taxon>
        <taxon>Pseudomonadota</taxon>
        <taxon>Alphaproteobacteria</taxon>
        <taxon>Rhodobacterales</taxon>
        <taxon>Roseobacteraceae</taxon>
        <taxon>Alloyangia</taxon>
    </lineage>
</organism>
<reference evidence="5" key="1">
    <citation type="submission" date="2016-10" db="EMBL/GenBank/DDBJ databases">
        <authorList>
            <person name="Varghese N."/>
            <person name="Submissions S."/>
        </authorList>
    </citation>
    <scope>NUCLEOTIDE SEQUENCE [LARGE SCALE GENOMIC DNA]</scope>
    <source>
        <strain evidence="5">DSM 26894</strain>
    </source>
</reference>
<proteinExistence type="predicted"/>
<dbReference type="PANTHER" id="PTHR43877:SF2">
    <property type="entry name" value="AMINOALKYLPHOSPHONATE N-ACETYLTRANSFERASE-RELATED"/>
    <property type="match status" value="1"/>
</dbReference>
<name>A0A1I6U490_9RHOB</name>
<accession>A0A1I6U490</accession>
<dbReference type="EMBL" id="FOZW01000007">
    <property type="protein sequence ID" value="SFS96273.1"/>
    <property type="molecule type" value="Genomic_DNA"/>
</dbReference>
<dbReference type="PROSITE" id="PS51186">
    <property type="entry name" value="GNAT"/>
    <property type="match status" value="1"/>
</dbReference>